<keyword evidence="3" id="KW-1185">Reference proteome</keyword>
<proteinExistence type="predicted"/>
<feature type="compositionally biased region" description="Polar residues" evidence="1">
    <location>
        <begin position="58"/>
        <end position="73"/>
    </location>
</feature>
<dbReference type="AlphaFoldDB" id="A0A182U4Y6"/>
<dbReference type="VEuPathDB" id="VectorBase:AMEC013976"/>
<dbReference type="Proteomes" id="UP000075902">
    <property type="component" value="Unassembled WGS sequence"/>
</dbReference>
<dbReference type="EnsemblMetazoa" id="AMEC013976-RA">
    <property type="protein sequence ID" value="AMEC013976-PA"/>
    <property type="gene ID" value="AMEC013976"/>
</dbReference>
<evidence type="ECO:0000256" key="1">
    <source>
        <dbReference type="SAM" id="MobiDB-lite"/>
    </source>
</evidence>
<reference evidence="3" key="1">
    <citation type="submission" date="2014-01" db="EMBL/GenBank/DDBJ databases">
        <title>The Genome Sequence of Anopheles melas CM1001059_A (V2).</title>
        <authorList>
            <consortium name="The Broad Institute Genomics Platform"/>
            <person name="Neafsey D.E."/>
            <person name="Besansky N."/>
            <person name="Howell P."/>
            <person name="Walton C."/>
            <person name="Young S.K."/>
            <person name="Zeng Q."/>
            <person name="Gargeya S."/>
            <person name="Fitzgerald M."/>
            <person name="Haas B."/>
            <person name="Abouelleil A."/>
            <person name="Allen A.W."/>
            <person name="Alvarado L."/>
            <person name="Arachchi H.M."/>
            <person name="Berlin A.M."/>
            <person name="Chapman S.B."/>
            <person name="Gainer-Dewar J."/>
            <person name="Goldberg J."/>
            <person name="Griggs A."/>
            <person name="Gujja S."/>
            <person name="Hansen M."/>
            <person name="Howarth C."/>
            <person name="Imamovic A."/>
            <person name="Ireland A."/>
            <person name="Larimer J."/>
            <person name="McCowan C."/>
            <person name="Murphy C."/>
            <person name="Pearson M."/>
            <person name="Poon T.W."/>
            <person name="Priest M."/>
            <person name="Roberts A."/>
            <person name="Saif S."/>
            <person name="Shea T."/>
            <person name="Sisk P."/>
            <person name="Sykes S."/>
            <person name="Wortman J."/>
            <person name="Nusbaum C."/>
            <person name="Birren B."/>
        </authorList>
    </citation>
    <scope>NUCLEOTIDE SEQUENCE [LARGE SCALE GENOMIC DNA]</scope>
    <source>
        <strain evidence="3">CM1001059</strain>
    </source>
</reference>
<feature type="region of interest" description="Disordered" evidence="1">
    <location>
        <begin position="1"/>
        <end position="97"/>
    </location>
</feature>
<feature type="compositionally biased region" description="Polar residues" evidence="1">
    <location>
        <begin position="26"/>
        <end position="36"/>
    </location>
</feature>
<accession>A0A182U4Y6</accession>
<name>A0A182U4Y6_9DIPT</name>
<reference evidence="2" key="2">
    <citation type="submission" date="2020-05" db="UniProtKB">
        <authorList>
            <consortium name="EnsemblMetazoa"/>
        </authorList>
    </citation>
    <scope>IDENTIFICATION</scope>
    <source>
        <strain evidence="2">CM1001059</strain>
    </source>
</reference>
<feature type="compositionally biased region" description="Basic and acidic residues" evidence="1">
    <location>
        <begin position="1"/>
        <end position="12"/>
    </location>
</feature>
<evidence type="ECO:0000313" key="3">
    <source>
        <dbReference type="Proteomes" id="UP000075902"/>
    </source>
</evidence>
<organism evidence="2 3">
    <name type="scientific">Anopheles melas</name>
    <dbReference type="NCBI Taxonomy" id="34690"/>
    <lineage>
        <taxon>Eukaryota</taxon>
        <taxon>Metazoa</taxon>
        <taxon>Ecdysozoa</taxon>
        <taxon>Arthropoda</taxon>
        <taxon>Hexapoda</taxon>
        <taxon>Insecta</taxon>
        <taxon>Pterygota</taxon>
        <taxon>Neoptera</taxon>
        <taxon>Endopterygota</taxon>
        <taxon>Diptera</taxon>
        <taxon>Nematocera</taxon>
        <taxon>Culicoidea</taxon>
        <taxon>Culicidae</taxon>
        <taxon>Anophelinae</taxon>
        <taxon>Anopheles</taxon>
    </lineage>
</organism>
<protein>
    <submittedName>
        <fullName evidence="2">Uncharacterized protein</fullName>
    </submittedName>
</protein>
<evidence type="ECO:0000313" key="2">
    <source>
        <dbReference type="EnsemblMetazoa" id="AMEC013976-PA"/>
    </source>
</evidence>
<sequence>MRHTEELLRLEESFDSDSSLSDNGERTSQWAEQQLNAAPDESEEEPQRSRSADMVQRVPTNNPATASGQQSEYLAQPQRDAQVRAREQQQRLQQVPVSERQLCEQFIGMDMQQRAVLQQQRCGAFPVQAQGPAQVPDTQQQRS</sequence>